<evidence type="ECO:0000256" key="1">
    <source>
        <dbReference type="SAM" id="SignalP"/>
    </source>
</evidence>
<sequence precursor="true">MKAFRRPRLVPLAVLPALLLGACGTVDSVAGSHAGDRSIVVGSQAYYSNEIIAEIYAQALERAGYSVDRQFQIGQREVYMQEIESGSIDIMPEYTGPLLQYWNPDTSARKPAEVLSGLQESAPDNLVVLEPSEAADQDAYVVTREFAEQYNLRTIADLANVPTPLTLGANSEAEHRPNGPEGLKDVYGIDVGFTPIEDSGGPLTVKSLKDGDIQLAIIYTSDPAIEENDLVILEDPKGQFVSSNVVPLAFLDIYLGGAEVVERVNSHLDTPTLQRLNRRSVTEQLPASQIASDFLDSVDAG</sequence>
<dbReference type="SUPFAM" id="SSF53850">
    <property type="entry name" value="Periplasmic binding protein-like II"/>
    <property type="match status" value="1"/>
</dbReference>
<evidence type="ECO:0000259" key="2">
    <source>
        <dbReference type="Pfam" id="PF04069"/>
    </source>
</evidence>
<dbReference type="RefSeq" id="WP_245990460.1">
    <property type="nucleotide sequence ID" value="NZ_CP033898.1"/>
</dbReference>
<protein>
    <submittedName>
        <fullName evidence="3">Glycine betaine/carnitine/choline-binding protein OpuCC</fullName>
    </submittedName>
</protein>
<organism evidence="3 4">
    <name type="scientific">Corynebacterium pseudopelargi</name>
    <dbReference type="NCBI Taxonomy" id="2080757"/>
    <lineage>
        <taxon>Bacteria</taxon>
        <taxon>Bacillati</taxon>
        <taxon>Actinomycetota</taxon>
        <taxon>Actinomycetes</taxon>
        <taxon>Mycobacteriales</taxon>
        <taxon>Corynebacteriaceae</taxon>
        <taxon>Corynebacterium</taxon>
    </lineage>
</organism>
<dbReference type="AlphaFoldDB" id="A0A3G6IRQ2"/>
<dbReference type="EMBL" id="CP033898">
    <property type="protein sequence ID" value="AZA08262.1"/>
    <property type="molecule type" value="Genomic_DNA"/>
</dbReference>
<evidence type="ECO:0000313" key="4">
    <source>
        <dbReference type="Proteomes" id="UP000271426"/>
    </source>
</evidence>
<dbReference type="Proteomes" id="UP000271426">
    <property type="component" value="Chromosome"/>
</dbReference>
<accession>A0A3G6IRQ2</accession>
<keyword evidence="1" id="KW-0732">Signal</keyword>
<dbReference type="PROSITE" id="PS51257">
    <property type="entry name" value="PROKAR_LIPOPROTEIN"/>
    <property type="match status" value="1"/>
</dbReference>
<dbReference type="Pfam" id="PF04069">
    <property type="entry name" value="OpuAC"/>
    <property type="match status" value="1"/>
</dbReference>
<feature type="domain" description="ABC-type glycine betaine transport system substrate-binding" evidence="2">
    <location>
        <begin position="38"/>
        <end position="296"/>
    </location>
</feature>
<dbReference type="Gene3D" id="3.40.190.10">
    <property type="entry name" value="Periplasmic binding protein-like II"/>
    <property type="match status" value="1"/>
</dbReference>
<keyword evidence="4" id="KW-1185">Reference proteome</keyword>
<name>A0A3G6IRQ2_9CORY</name>
<proteinExistence type="predicted"/>
<dbReference type="Gene3D" id="3.40.190.120">
    <property type="entry name" value="Osmoprotection protein (prox), domain 2"/>
    <property type="match status" value="1"/>
</dbReference>
<dbReference type="KEGG" id="cpso:CPPEL_00555"/>
<feature type="signal peptide" evidence="1">
    <location>
        <begin position="1"/>
        <end position="22"/>
    </location>
</feature>
<dbReference type="GO" id="GO:0022857">
    <property type="term" value="F:transmembrane transporter activity"/>
    <property type="evidence" value="ECO:0007669"/>
    <property type="project" value="InterPro"/>
</dbReference>
<dbReference type="GO" id="GO:0043190">
    <property type="term" value="C:ATP-binding cassette (ABC) transporter complex"/>
    <property type="evidence" value="ECO:0007669"/>
    <property type="project" value="InterPro"/>
</dbReference>
<dbReference type="InterPro" id="IPR007210">
    <property type="entry name" value="ABC_Gly_betaine_transp_sub-bd"/>
</dbReference>
<reference evidence="3 4" key="1">
    <citation type="submission" date="2018-11" db="EMBL/GenBank/DDBJ databases">
        <authorList>
            <person name="Kleinhagauer T."/>
            <person name="Glaeser S.P."/>
            <person name="Spergser J."/>
            <person name="Ruckert C."/>
            <person name="Kaempfer P."/>
            <person name="Busse H.-J."/>
        </authorList>
    </citation>
    <scope>NUCLEOTIDE SEQUENCE [LARGE SCALE GENOMIC DNA]</scope>
    <source>
        <strain evidence="3 4">812CH</strain>
    </source>
</reference>
<gene>
    <name evidence="3" type="primary">opuCC</name>
    <name evidence="3" type="ORF">CPPEL_00555</name>
</gene>
<dbReference type="CDD" id="cd13606">
    <property type="entry name" value="PBP2_ProX_like"/>
    <property type="match status" value="1"/>
</dbReference>
<evidence type="ECO:0000313" key="3">
    <source>
        <dbReference type="EMBL" id="AZA08262.1"/>
    </source>
</evidence>
<feature type="chain" id="PRO_5038473424" evidence="1">
    <location>
        <begin position="23"/>
        <end position="301"/>
    </location>
</feature>